<organism evidence="2 3">
    <name type="scientific">Peteryoungia algae</name>
    <dbReference type="NCBI Taxonomy" id="2919917"/>
    <lineage>
        <taxon>Bacteria</taxon>
        <taxon>Pseudomonadati</taxon>
        <taxon>Pseudomonadota</taxon>
        <taxon>Alphaproteobacteria</taxon>
        <taxon>Hyphomicrobiales</taxon>
        <taxon>Rhizobiaceae</taxon>
        <taxon>Peteryoungia</taxon>
    </lineage>
</organism>
<keyword evidence="2" id="KW-0614">Plasmid</keyword>
<dbReference type="SUPFAM" id="SSF141371">
    <property type="entry name" value="PilZ domain-like"/>
    <property type="match status" value="1"/>
</dbReference>
<comment type="caution">
    <text evidence="2">The sequence shown here is derived from an EMBL/GenBank/DDBJ whole genome shotgun (WGS) entry which is preliminary data.</text>
</comment>
<dbReference type="EMBL" id="JALAYX010000001">
    <property type="protein sequence ID" value="MCJ8237417.1"/>
    <property type="molecule type" value="Genomic_DNA"/>
</dbReference>
<geneLocation type="plasmid" evidence="2">
    <name>unnamed</name>
</geneLocation>
<reference evidence="2 3" key="1">
    <citation type="submission" date="2022-03" db="EMBL/GenBank/DDBJ databases">
        <title>Rhizobium SSM4.3 sp. nov., isolated from Sediment (Gouqi Island).</title>
        <authorList>
            <person name="Chen G."/>
        </authorList>
    </citation>
    <scope>NUCLEOTIDE SEQUENCE [LARGE SCALE GENOMIC DNA]</scope>
    <source>
        <strain evidence="2 3">SSM4.3</strain>
        <plasmid evidence="2">unnamed</plasmid>
    </source>
</reference>
<dbReference type="Proteomes" id="UP001522662">
    <property type="component" value="Unassembled WGS sequence"/>
</dbReference>
<evidence type="ECO:0000256" key="1">
    <source>
        <dbReference type="SAM" id="MobiDB-lite"/>
    </source>
</evidence>
<accession>A0ABT0CW76</accession>
<protein>
    <recommendedName>
        <fullName evidence="4">PilZ domain-containing protein</fullName>
    </recommendedName>
</protein>
<feature type="region of interest" description="Disordered" evidence="1">
    <location>
        <begin position="92"/>
        <end position="121"/>
    </location>
</feature>
<evidence type="ECO:0008006" key="4">
    <source>
        <dbReference type="Google" id="ProtNLM"/>
    </source>
</evidence>
<dbReference type="PROSITE" id="PS51257">
    <property type="entry name" value="PROKAR_LIPOPROTEIN"/>
    <property type="match status" value="1"/>
</dbReference>
<name>A0ABT0CW76_9HYPH</name>
<evidence type="ECO:0000313" key="3">
    <source>
        <dbReference type="Proteomes" id="UP001522662"/>
    </source>
</evidence>
<evidence type="ECO:0000313" key="2">
    <source>
        <dbReference type="EMBL" id="MCJ8237417.1"/>
    </source>
</evidence>
<dbReference type="RefSeq" id="WP_245134823.1">
    <property type="nucleotide sequence ID" value="NZ_CP128477.1"/>
</dbReference>
<keyword evidence="3" id="KW-1185">Reference proteome</keyword>
<proteinExistence type="predicted"/>
<sequence length="121" mass="13828">MERRDYVRQSCGSNSLILLFGCYFCGWICDWSPRGIRLLLADDLRLDAAEHFIMYSDRFDVLHAEVVWRRDDLVGARIHNWRTAAARNLLGPRVSHRTQADDEAAGRRSSPAEAKNPATLP</sequence>
<gene>
    <name evidence="2" type="ORF">MKJ03_03700</name>
</gene>